<dbReference type="RefSeq" id="XP_067484838.1">
    <property type="nucleotide sequence ID" value="XM_067622045.1"/>
</dbReference>
<organism evidence="1 2">
    <name type="scientific">Aspergillus brasiliensis (strain CBS 101740 / IMI 381727 / IBT 21946)</name>
    <dbReference type="NCBI Taxonomy" id="767769"/>
    <lineage>
        <taxon>Eukaryota</taxon>
        <taxon>Fungi</taxon>
        <taxon>Dikarya</taxon>
        <taxon>Ascomycota</taxon>
        <taxon>Pezizomycotina</taxon>
        <taxon>Eurotiomycetes</taxon>
        <taxon>Eurotiomycetidae</taxon>
        <taxon>Eurotiales</taxon>
        <taxon>Aspergillaceae</taxon>
        <taxon>Aspergillus</taxon>
        <taxon>Aspergillus subgen. Circumdati</taxon>
    </lineage>
</organism>
<evidence type="ECO:0000313" key="1">
    <source>
        <dbReference type="EMBL" id="OJJ77591.1"/>
    </source>
</evidence>
<keyword evidence="2" id="KW-1185">Reference proteome</keyword>
<dbReference type="EMBL" id="KV878679">
    <property type="protein sequence ID" value="OJJ77591.1"/>
    <property type="molecule type" value="Genomic_DNA"/>
</dbReference>
<dbReference type="VEuPathDB" id="FungiDB:ASPBRDRAFT_242137"/>
<dbReference type="AlphaFoldDB" id="A0A1L9V114"/>
<reference evidence="2" key="1">
    <citation type="journal article" date="2017" name="Genome Biol.">
        <title>Comparative genomics reveals high biological diversity and specific adaptations in the industrially and medically important fungal genus Aspergillus.</title>
        <authorList>
            <person name="de Vries R.P."/>
            <person name="Riley R."/>
            <person name="Wiebenga A."/>
            <person name="Aguilar-Osorio G."/>
            <person name="Amillis S."/>
            <person name="Uchima C.A."/>
            <person name="Anderluh G."/>
            <person name="Asadollahi M."/>
            <person name="Askin M."/>
            <person name="Barry K."/>
            <person name="Battaglia E."/>
            <person name="Bayram O."/>
            <person name="Benocci T."/>
            <person name="Braus-Stromeyer S.A."/>
            <person name="Caldana C."/>
            <person name="Canovas D."/>
            <person name="Cerqueira G.C."/>
            <person name="Chen F."/>
            <person name="Chen W."/>
            <person name="Choi C."/>
            <person name="Clum A."/>
            <person name="Dos Santos R.A."/>
            <person name="Damasio A.R."/>
            <person name="Diallinas G."/>
            <person name="Emri T."/>
            <person name="Fekete E."/>
            <person name="Flipphi M."/>
            <person name="Freyberg S."/>
            <person name="Gallo A."/>
            <person name="Gournas C."/>
            <person name="Habgood R."/>
            <person name="Hainaut M."/>
            <person name="Harispe M.L."/>
            <person name="Henrissat B."/>
            <person name="Hilden K.S."/>
            <person name="Hope R."/>
            <person name="Hossain A."/>
            <person name="Karabika E."/>
            <person name="Karaffa L."/>
            <person name="Karanyi Z."/>
            <person name="Krasevec N."/>
            <person name="Kuo A."/>
            <person name="Kusch H."/>
            <person name="LaButti K."/>
            <person name="Lagendijk E.L."/>
            <person name="Lapidus A."/>
            <person name="Levasseur A."/>
            <person name="Lindquist E."/>
            <person name="Lipzen A."/>
            <person name="Logrieco A.F."/>
            <person name="MacCabe A."/>
            <person name="Maekelae M.R."/>
            <person name="Malavazi I."/>
            <person name="Melin P."/>
            <person name="Meyer V."/>
            <person name="Mielnichuk N."/>
            <person name="Miskei M."/>
            <person name="Molnar A.P."/>
            <person name="Mule G."/>
            <person name="Ngan C.Y."/>
            <person name="Orejas M."/>
            <person name="Orosz E."/>
            <person name="Ouedraogo J.P."/>
            <person name="Overkamp K.M."/>
            <person name="Park H.-S."/>
            <person name="Perrone G."/>
            <person name="Piumi F."/>
            <person name="Punt P.J."/>
            <person name="Ram A.F."/>
            <person name="Ramon A."/>
            <person name="Rauscher S."/>
            <person name="Record E."/>
            <person name="Riano-Pachon D.M."/>
            <person name="Robert V."/>
            <person name="Roehrig J."/>
            <person name="Ruller R."/>
            <person name="Salamov A."/>
            <person name="Salih N.S."/>
            <person name="Samson R.A."/>
            <person name="Sandor E."/>
            <person name="Sanguinetti M."/>
            <person name="Schuetze T."/>
            <person name="Sepcic K."/>
            <person name="Shelest E."/>
            <person name="Sherlock G."/>
            <person name="Sophianopoulou V."/>
            <person name="Squina F.M."/>
            <person name="Sun H."/>
            <person name="Susca A."/>
            <person name="Todd R.B."/>
            <person name="Tsang A."/>
            <person name="Unkles S.E."/>
            <person name="van de Wiele N."/>
            <person name="van Rossen-Uffink D."/>
            <person name="Oliveira J.V."/>
            <person name="Vesth T.C."/>
            <person name="Visser J."/>
            <person name="Yu J.-H."/>
            <person name="Zhou M."/>
            <person name="Andersen M.R."/>
            <person name="Archer D.B."/>
            <person name="Baker S.E."/>
            <person name="Benoit I."/>
            <person name="Brakhage A.A."/>
            <person name="Braus G.H."/>
            <person name="Fischer R."/>
            <person name="Frisvad J.C."/>
            <person name="Goldman G.H."/>
            <person name="Houbraken J."/>
            <person name="Oakley B."/>
            <person name="Pocsi I."/>
            <person name="Scazzocchio C."/>
            <person name="Seiboth B."/>
            <person name="vanKuyk P.A."/>
            <person name="Wortman J."/>
            <person name="Dyer P.S."/>
            <person name="Grigoriev I.V."/>
        </authorList>
    </citation>
    <scope>NUCLEOTIDE SEQUENCE [LARGE SCALE GENOMIC DNA]</scope>
    <source>
        <strain evidence="2">CBS 101740 / IMI 381727 / IBT 21946</strain>
    </source>
</reference>
<dbReference type="GeneID" id="93574533"/>
<dbReference type="Proteomes" id="UP000184499">
    <property type="component" value="Unassembled WGS sequence"/>
</dbReference>
<evidence type="ECO:0000313" key="2">
    <source>
        <dbReference type="Proteomes" id="UP000184499"/>
    </source>
</evidence>
<proteinExistence type="predicted"/>
<protein>
    <submittedName>
        <fullName evidence="1">Uncharacterized protein</fullName>
    </submittedName>
</protein>
<sequence>MMDRACLTEQRTSERRGERTPFFGPSFLSITNSTAEAKTGSPLCISFFDRFHLCNKLAEYCCRNRWFQICFFPFSLLFFHFSLDTVLRTAWYYFGTHTSQTQTRLLSAVPIPFPTRADYYSMVHSSNDNPGLDSPWFRSIN</sequence>
<accession>A0A1L9V114</accession>
<name>A0A1L9V114_ASPBC</name>
<gene>
    <name evidence="1" type="ORF">ASPBRDRAFT_242137</name>
</gene>